<gene>
    <name evidence="1" type="ORF">UFOVP27_46</name>
</gene>
<name>A0A6J5KIT9_9CAUD</name>
<organism evidence="1">
    <name type="scientific">uncultured Caudovirales phage</name>
    <dbReference type="NCBI Taxonomy" id="2100421"/>
    <lineage>
        <taxon>Viruses</taxon>
        <taxon>Duplodnaviria</taxon>
        <taxon>Heunggongvirae</taxon>
        <taxon>Uroviricota</taxon>
        <taxon>Caudoviricetes</taxon>
        <taxon>Peduoviridae</taxon>
        <taxon>Maltschvirus</taxon>
        <taxon>Maltschvirus maltsch</taxon>
    </lineage>
</organism>
<evidence type="ECO:0000313" key="1">
    <source>
        <dbReference type="EMBL" id="CAB4122058.1"/>
    </source>
</evidence>
<accession>A0A6J5KIT9</accession>
<dbReference type="EMBL" id="LR796157">
    <property type="protein sequence ID" value="CAB4122058.1"/>
    <property type="molecule type" value="Genomic_DNA"/>
</dbReference>
<sequence>MGVKINLTNPVTMGISGSAGMTTWAAMGYPTDPKHLMAVASTVLAGSAVPTTNTAKPNVSADSHVITPYVNNLEVSE</sequence>
<protein>
    <submittedName>
        <fullName evidence="1">Uncharacterized protein</fullName>
    </submittedName>
</protein>
<proteinExistence type="predicted"/>
<reference evidence="1" key="1">
    <citation type="submission" date="2020-04" db="EMBL/GenBank/DDBJ databases">
        <authorList>
            <person name="Chiriac C."/>
            <person name="Salcher M."/>
            <person name="Ghai R."/>
            <person name="Kavagutti S V."/>
        </authorList>
    </citation>
    <scope>NUCLEOTIDE SEQUENCE</scope>
</reference>